<protein>
    <submittedName>
        <fullName evidence="1">Uncharacterized protein</fullName>
    </submittedName>
</protein>
<dbReference type="InterPro" id="IPR036570">
    <property type="entry name" value="HORMA_dom_sf"/>
</dbReference>
<reference evidence="1 2" key="1">
    <citation type="journal article" date="2017" name="Curr. Biol.">
        <title>Genome architecture and evolution of a unichromosomal asexual nematode.</title>
        <authorList>
            <person name="Fradin H."/>
            <person name="Zegar C."/>
            <person name="Gutwein M."/>
            <person name="Lucas J."/>
            <person name="Kovtun M."/>
            <person name="Corcoran D."/>
            <person name="Baugh L.R."/>
            <person name="Kiontke K."/>
            <person name="Gunsalus K."/>
            <person name="Fitch D.H."/>
            <person name="Piano F."/>
        </authorList>
    </citation>
    <scope>NUCLEOTIDE SEQUENCE [LARGE SCALE GENOMIC DNA]</scope>
    <source>
        <strain evidence="1">PF1309</strain>
    </source>
</reference>
<name>A0A2A2KFB3_9BILA</name>
<sequence length="125" mass="14498">MAPNDNSSASFSRDFNETSADNLDLLHEITSKEWRALFPSLMTSQRDSFKFISRCLCLTFSHIMESRRLMKQSCFKKHKLDENISAWWINNEEPLGHRLMEKLKGACDAIGRVSCEHSFEKARPI</sequence>
<dbReference type="Proteomes" id="UP000218231">
    <property type="component" value="Unassembled WGS sequence"/>
</dbReference>
<keyword evidence="2" id="KW-1185">Reference proteome</keyword>
<dbReference type="Gene3D" id="3.30.900.10">
    <property type="entry name" value="HORMA domain"/>
    <property type="match status" value="1"/>
</dbReference>
<accession>A0A2A2KFB3</accession>
<dbReference type="STRING" id="2018661.A0A2A2KFB3"/>
<evidence type="ECO:0000313" key="2">
    <source>
        <dbReference type="Proteomes" id="UP000218231"/>
    </source>
</evidence>
<dbReference type="OrthoDB" id="1928087at2759"/>
<gene>
    <name evidence="1" type="ORF">WR25_09989</name>
</gene>
<dbReference type="EMBL" id="LIAE01008754">
    <property type="protein sequence ID" value="PAV72590.1"/>
    <property type="molecule type" value="Genomic_DNA"/>
</dbReference>
<proteinExistence type="predicted"/>
<comment type="caution">
    <text evidence="1">The sequence shown here is derived from an EMBL/GenBank/DDBJ whole genome shotgun (WGS) entry which is preliminary data.</text>
</comment>
<evidence type="ECO:0000313" key="1">
    <source>
        <dbReference type="EMBL" id="PAV72590.1"/>
    </source>
</evidence>
<dbReference type="AlphaFoldDB" id="A0A2A2KFB3"/>
<organism evidence="1 2">
    <name type="scientific">Diploscapter pachys</name>
    <dbReference type="NCBI Taxonomy" id="2018661"/>
    <lineage>
        <taxon>Eukaryota</taxon>
        <taxon>Metazoa</taxon>
        <taxon>Ecdysozoa</taxon>
        <taxon>Nematoda</taxon>
        <taxon>Chromadorea</taxon>
        <taxon>Rhabditida</taxon>
        <taxon>Rhabditina</taxon>
        <taxon>Rhabditomorpha</taxon>
        <taxon>Rhabditoidea</taxon>
        <taxon>Rhabditidae</taxon>
        <taxon>Diploscapter</taxon>
    </lineage>
</organism>